<gene>
    <name evidence="2" type="ORF">NOSIN_23300</name>
</gene>
<proteinExistence type="predicted"/>
<dbReference type="Proteomes" id="UP000189004">
    <property type="component" value="Unassembled WGS sequence"/>
</dbReference>
<keyword evidence="3" id="KW-1185">Reference proteome</keyword>
<reference evidence="3" key="1">
    <citation type="submission" date="2016-08" db="EMBL/GenBank/DDBJ databases">
        <authorList>
            <person name="Tokovenko B."/>
            <person name="Kalinowski J."/>
        </authorList>
    </citation>
    <scope>NUCLEOTIDE SEQUENCE [LARGE SCALE GENOMIC DNA]</scope>
    <source>
        <strain evidence="3">UTMC102</strain>
    </source>
</reference>
<dbReference type="AlphaFoldDB" id="A0A1V3C9R3"/>
<accession>A0A1V3C9R3</accession>
<feature type="region of interest" description="Disordered" evidence="1">
    <location>
        <begin position="1"/>
        <end position="75"/>
    </location>
</feature>
<protein>
    <submittedName>
        <fullName evidence="2">Uncharacterized protein</fullName>
    </submittedName>
</protein>
<name>A0A1V3C9R3_9ACTN</name>
<sequence>MVERATRSEEDRGTRPDGYRSDAAEVPGPRTDSGAPGAVAVDAQVTDPARGRSTAATDRGPWRLGPRGMDPESVRKRWSEAQNRFVDDPHEAVRELDALATEVADAVVAEIESRRSALRAAWNEDGGADTEELRLALRDYRSFVEHLVGGRA</sequence>
<evidence type="ECO:0000256" key="1">
    <source>
        <dbReference type="SAM" id="MobiDB-lite"/>
    </source>
</evidence>
<evidence type="ECO:0000313" key="3">
    <source>
        <dbReference type="Proteomes" id="UP000189004"/>
    </source>
</evidence>
<feature type="compositionally biased region" description="Basic and acidic residues" evidence="1">
    <location>
        <begin position="1"/>
        <end position="23"/>
    </location>
</feature>
<organism evidence="2 3">
    <name type="scientific">Nocardiopsis sinuspersici</name>
    <dbReference type="NCBI Taxonomy" id="501010"/>
    <lineage>
        <taxon>Bacteria</taxon>
        <taxon>Bacillati</taxon>
        <taxon>Actinomycetota</taxon>
        <taxon>Actinomycetes</taxon>
        <taxon>Streptosporangiales</taxon>
        <taxon>Nocardiopsidaceae</taxon>
        <taxon>Nocardiopsis</taxon>
    </lineage>
</organism>
<evidence type="ECO:0000313" key="2">
    <source>
        <dbReference type="EMBL" id="OOC57398.1"/>
    </source>
</evidence>
<dbReference type="EMBL" id="MCOK01000001">
    <property type="protein sequence ID" value="OOC57398.1"/>
    <property type="molecule type" value="Genomic_DNA"/>
</dbReference>
<comment type="caution">
    <text evidence="2">The sequence shown here is derived from an EMBL/GenBank/DDBJ whole genome shotgun (WGS) entry which is preliminary data.</text>
</comment>
<dbReference type="STRING" id="501010.NOSIN_23300"/>